<reference evidence="2" key="1">
    <citation type="submission" date="2022-10" db="EMBL/GenBank/DDBJ databases">
        <title>Tapping the CABI collections for fungal endophytes: first genome assemblies for Collariella, Neodidymelliopsis, Ascochyta clinopodiicola, Didymella pomorum, Didymosphaeria variabile, Neocosmospora piperis and Neocucurbitaria cava.</title>
        <authorList>
            <person name="Hill R."/>
        </authorList>
    </citation>
    <scope>NUCLEOTIDE SEQUENCE</scope>
    <source>
        <strain evidence="2">IMI 355091</strain>
    </source>
</reference>
<accession>A0A9W8Z6W8</accession>
<proteinExistence type="predicted"/>
<dbReference type="AlphaFoldDB" id="A0A9W8Z6W8"/>
<dbReference type="EMBL" id="JAPEVA010000109">
    <property type="protein sequence ID" value="KAJ4399324.1"/>
    <property type="molecule type" value="Genomic_DNA"/>
</dbReference>
<evidence type="ECO:0000313" key="2">
    <source>
        <dbReference type="EMBL" id="KAJ4399324.1"/>
    </source>
</evidence>
<name>A0A9W8Z6W8_9PLEO</name>
<keyword evidence="3" id="KW-1185">Reference proteome</keyword>
<sequence>MARKNCNHPVFPSLRARLVANNIHECPTCRVRLHVCEIEEVQAALKRRSGVFESRTKAREAEEKKNNSERLIHSALVKRWRLAKIGIYNDLSLFEELRVEGATWASWILQLDKAFELWEEVKDDCCSVPGYMYLQEAVQHVESDEEDKEVQSVDYSQKQDLRCDESDDADRGWQTATLKTRPVKRPSEDTMPDQATYSICYQNINVKVQNHDKSARGIEVPSKIARGSYWDGRNRFDLLYEIELDEDPDLFATPGVNIAPELFDRPLITDVSGSPPTHTALASSPLKRKRSFTSSSKSHARKHVHVGDRVTVIFDRDTCTTVDLPSGKASFQRPHFFYTAAKKARRRRNFWRSSALYRPRTWALTGDYENVNTSHYKTTWTEYEAIMGLQRWAEERGKVVKQAETVAKLEVCGDPTSMQVGVYAPPLVQ</sequence>
<dbReference type="OrthoDB" id="3791881at2759"/>
<evidence type="ECO:0000256" key="1">
    <source>
        <dbReference type="SAM" id="MobiDB-lite"/>
    </source>
</evidence>
<feature type="region of interest" description="Disordered" evidence="1">
    <location>
        <begin position="274"/>
        <end position="300"/>
    </location>
</feature>
<dbReference type="Proteomes" id="UP001140510">
    <property type="component" value="Unassembled WGS sequence"/>
</dbReference>
<protein>
    <submittedName>
        <fullName evidence="2">Uncharacterized protein</fullName>
    </submittedName>
</protein>
<feature type="region of interest" description="Disordered" evidence="1">
    <location>
        <begin position="143"/>
        <end position="169"/>
    </location>
</feature>
<comment type="caution">
    <text evidence="2">The sequence shown here is derived from an EMBL/GenBank/DDBJ whole genome shotgun (WGS) entry which is preliminary data.</text>
</comment>
<evidence type="ECO:0000313" key="3">
    <source>
        <dbReference type="Proteomes" id="UP001140510"/>
    </source>
</evidence>
<gene>
    <name evidence="2" type="ORF">N0V91_009513</name>
</gene>
<organism evidence="2 3">
    <name type="scientific">Didymella pomorum</name>
    <dbReference type="NCBI Taxonomy" id="749634"/>
    <lineage>
        <taxon>Eukaryota</taxon>
        <taxon>Fungi</taxon>
        <taxon>Dikarya</taxon>
        <taxon>Ascomycota</taxon>
        <taxon>Pezizomycotina</taxon>
        <taxon>Dothideomycetes</taxon>
        <taxon>Pleosporomycetidae</taxon>
        <taxon>Pleosporales</taxon>
        <taxon>Pleosporineae</taxon>
        <taxon>Didymellaceae</taxon>
        <taxon>Didymella</taxon>
    </lineage>
</organism>